<gene>
    <name evidence="2" type="ORF">ASIM_LOCUS5916</name>
</gene>
<dbReference type="AlphaFoldDB" id="A0A0M3JET4"/>
<dbReference type="Proteomes" id="UP000267096">
    <property type="component" value="Unassembled WGS sequence"/>
</dbReference>
<dbReference type="Gene3D" id="3.40.50.2000">
    <property type="entry name" value="Glycogen Phosphorylase B"/>
    <property type="match status" value="1"/>
</dbReference>
<proteinExistence type="predicted"/>
<protein>
    <submittedName>
        <fullName evidence="4">Glycogen [starch] synthase</fullName>
    </submittedName>
</protein>
<reference evidence="2 3" key="2">
    <citation type="submission" date="2018-11" db="EMBL/GenBank/DDBJ databases">
        <authorList>
            <consortium name="Pathogen Informatics"/>
        </authorList>
    </citation>
    <scope>NUCLEOTIDE SEQUENCE [LARGE SCALE GENOMIC DNA]</scope>
</reference>
<dbReference type="EMBL" id="UYRR01012229">
    <property type="protein sequence ID" value="VDK26264.1"/>
    <property type="molecule type" value="Genomic_DNA"/>
</dbReference>
<evidence type="ECO:0000313" key="2">
    <source>
        <dbReference type="EMBL" id="VDK26264.1"/>
    </source>
</evidence>
<feature type="region of interest" description="Disordered" evidence="1">
    <location>
        <begin position="15"/>
        <end position="48"/>
    </location>
</feature>
<reference evidence="4" key="1">
    <citation type="submission" date="2017-02" db="UniProtKB">
        <authorList>
            <consortium name="WormBaseParasite"/>
        </authorList>
    </citation>
    <scope>IDENTIFICATION</scope>
</reference>
<sequence>MISLLITTVMTDKISDPDQVDANDQKRTSGKNHHQHAKTGHLRMSSHPGRMLRSLSQTKIAKALAGVELEQTEVVHMDEGATARAEGRFVFECSWEVANKVFTLSRSVSSSVPLAVPCCLNFLSFSVSMDF</sequence>
<organism evidence="4">
    <name type="scientific">Anisakis simplex</name>
    <name type="common">Herring worm</name>
    <dbReference type="NCBI Taxonomy" id="6269"/>
    <lineage>
        <taxon>Eukaryota</taxon>
        <taxon>Metazoa</taxon>
        <taxon>Ecdysozoa</taxon>
        <taxon>Nematoda</taxon>
        <taxon>Chromadorea</taxon>
        <taxon>Rhabditida</taxon>
        <taxon>Spirurina</taxon>
        <taxon>Ascaridomorpha</taxon>
        <taxon>Ascaridoidea</taxon>
        <taxon>Anisakidae</taxon>
        <taxon>Anisakis</taxon>
        <taxon>Anisakis simplex complex</taxon>
    </lineage>
</organism>
<keyword evidence="3" id="KW-1185">Reference proteome</keyword>
<name>A0A0M3JET4_ANISI</name>
<dbReference type="WBParaSite" id="ASIM_0000613201-mRNA-1">
    <property type="protein sequence ID" value="ASIM_0000613201-mRNA-1"/>
    <property type="gene ID" value="ASIM_0000613201"/>
</dbReference>
<dbReference type="OrthoDB" id="6335297at2759"/>
<evidence type="ECO:0000313" key="4">
    <source>
        <dbReference type="WBParaSite" id="ASIM_0000613201-mRNA-1"/>
    </source>
</evidence>
<evidence type="ECO:0000256" key="1">
    <source>
        <dbReference type="SAM" id="MobiDB-lite"/>
    </source>
</evidence>
<evidence type="ECO:0000313" key="3">
    <source>
        <dbReference type="Proteomes" id="UP000267096"/>
    </source>
</evidence>
<feature type="compositionally biased region" description="Basic residues" evidence="1">
    <location>
        <begin position="28"/>
        <end position="41"/>
    </location>
</feature>
<accession>A0A0M3JET4</accession>